<dbReference type="Proteomes" id="UP000185663">
    <property type="component" value="Chromosome I"/>
</dbReference>
<dbReference type="AlphaFoldDB" id="A0A1H1R3W3"/>
<accession>A0A1H1R3W3</accession>
<organism evidence="2 3">
    <name type="scientific">Paraoerskovia marina</name>
    <dbReference type="NCBI Taxonomy" id="545619"/>
    <lineage>
        <taxon>Bacteria</taxon>
        <taxon>Bacillati</taxon>
        <taxon>Actinomycetota</taxon>
        <taxon>Actinomycetes</taxon>
        <taxon>Micrococcales</taxon>
        <taxon>Cellulomonadaceae</taxon>
        <taxon>Paraoerskovia</taxon>
    </lineage>
</organism>
<dbReference type="EMBL" id="LT629776">
    <property type="protein sequence ID" value="SDS30437.1"/>
    <property type="molecule type" value="Genomic_DNA"/>
</dbReference>
<feature type="transmembrane region" description="Helical" evidence="1">
    <location>
        <begin position="53"/>
        <end position="74"/>
    </location>
</feature>
<evidence type="ECO:0008006" key="4">
    <source>
        <dbReference type="Google" id="ProtNLM"/>
    </source>
</evidence>
<sequence length="159" mass="16340">MNTTPAPSSGASAPSSARRVFRAALRDVLVMLAGLTVLGVAVGALVAGLPGVWGALLGVGVAVIFSVTTVWTMYRTADSTPTTMAAVVMGGWLVKMVLVVVALVALRQADFYDKYVFAVVLLVGAVASAYVDYRAVERGRVPYVEPSEGDGTTGTTGAS</sequence>
<proteinExistence type="predicted"/>
<keyword evidence="3" id="KW-1185">Reference proteome</keyword>
<feature type="transmembrane region" description="Helical" evidence="1">
    <location>
        <begin position="115"/>
        <end position="133"/>
    </location>
</feature>
<reference evidence="2 3" key="1">
    <citation type="submission" date="2016-10" db="EMBL/GenBank/DDBJ databases">
        <authorList>
            <person name="de Groot N.N."/>
        </authorList>
    </citation>
    <scope>NUCLEOTIDE SEQUENCE [LARGE SCALE GENOMIC DNA]</scope>
    <source>
        <strain evidence="2 3">DSM 22126</strain>
    </source>
</reference>
<feature type="transmembrane region" description="Helical" evidence="1">
    <location>
        <begin position="86"/>
        <end position="109"/>
    </location>
</feature>
<dbReference type="RefSeq" id="WP_083371969.1">
    <property type="nucleotide sequence ID" value="NZ_LT629776.1"/>
</dbReference>
<keyword evidence="1" id="KW-0812">Transmembrane</keyword>
<evidence type="ECO:0000313" key="3">
    <source>
        <dbReference type="Proteomes" id="UP000185663"/>
    </source>
</evidence>
<name>A0A1H1R3W3_9CELL</name>
<dbReference type="STRING" id="545619.SAMN04489860_1254"/>
<gene>
    <name evidence="2" type="ORF">SAMN04489860_1254</name>
</gene>
<evidence type="ECO:0000256" key="1">
    <source>
        <dbReference type="SAM" id="Phobius"/>
    </source>
</evidence>
<feature type="transmembrane region" description="Helical" evidence="1">
    <location>
        <begin position="28"/>
        <end position="47"/>
    </location>
</feature>
<keyword evidence="1" id="KW-0472">Membrane</keyword>
<dbReference type="eggNOG" id="ENOG5032DKN">
    <property type="taxonomic scope" value="Bacteria"/>
</dbReference>
<protein>
    <recommendedName>
        <fullName evidence="4">ATP synthase protein I</fullName>
    </recommendedName>
</protein>
<keyword evidence="1" id="KW-1133">Transmembrane helix</keyword>
<evidence type="ECO:0000313" key="2">
    <source>
        <dbReference type="EMBL" id="SDS30437.1"/>
    </source>
</evidence>